<sequence length="100" mass="10980">MLKHKLINEAMLASGPTMLKLRLIAGPLGPVWWTEEMVTVLWLCMLSPIWPFALSPSVPPALPIPPSYTAFVPTHTSSCINKSRTKTPNESVVTPKLTEA</sequence>
<dbReference type="Proteomes" id="UP001367508">
    <property type="component" value="Unassembled WGS sequence"/>
</dbReference>
<evidence type="ECO:0000313" key="2">
    <source>
        <dbReference type="EMBL" id="KAK7338117.1"/>
    </source>
</evidence>
<dbReference type="AlphaFoldDB" id="A0AAN9QJW5"/>
<dbReference type="EMBL" id="JAYMYQ010000004">
    <property type="protein sequence ID" value="KAK7338117.1"/>
    <property type="molecule type" value="Genomic_DNA"/>
</dbReference>
<name>A0AAN9QJW5_CANGL</name>
<gene>
    <name evidence="2" type="ORF">VNO77_18717</name>
</gene>
<keyword evidence="3" id="KW-1185">Reference proteome</keyword>
<reference evidence="2 3" key="1">
    <citation type="submission" date="2024-01" db="EMBL/GenBank/DDBJ databases">
        <title>The genomes of 5 underutilized Papilionoideae crops provide insights into root nodulation and disease resistanc.</title>
        <authorList>
            <person name="Jiang F."/>
        </authorList>
    </citation>
    <scope>NUCLEOTIDE SEQUENCE [LARGE SCALE GENOMIC DNA]</scope>
    <source>
        <strain evidence="2">LVBAO_FW01</strain>
        <tissue evidence="2">Leaves</tissue>
    </source>
</reference>
<protein>
    <submittedName>
        <fullName evidence="2">Uncharacterized protein</fullName>
    </submittedName>
</protein>
<feature type="region of interest" description="Disordered" evidence="1">
    <location>
        <begin position="79"/>
        <end position="100"/>
    </location>
</feature>
<evidence type="ECO:0000313" key="3">
    <source>
        <dbReference type="Proteomes" id="UP001367508"/>
    </source>
</evidence>
<feature type="compositionally biased region" description="Polar residues" evidence="1">
    <location>
        <begin position="79"/>
        <end position="92"/>
    </location>
</feature>
<evidence type="ECO:0000256" key="1">
    <source>
        <dbReference type="SAM" id="MobiDB-lite"/>
    </source>
</evidence>
<organism evidence="2 3">
    <name type="scientific">Canavalia gladiata</name>
    <name type="common">Sword bean</name>
    <name type="synonym">Dolichos gladiatus</name>
    <dbReference type="NCBI Taxonomy" id="3824"/>
    <lineage>
        <taxon>Eukaryota</taxon>
        <taxon>Viridiplantae</taxon>
        <taxon>Streptophyta</taxon>
        <taxon>Embryophyta</taxon>
        <taxon>Tracheophyta</taxon>
        <taxon>Spermatophyta</taxon>
        <taxon>Magnoliopsida</taxon>
        <taxon>eudicotyledons</taxon>
        <taxon>Gunneridae</taxon>
        <taxon>Pentapetalae</taxon>
        <taxon>rosids</taxon>
        <taxon>fabids</taxon>
        <taxon>Fabales</taxon>
        <taxon>Fabaceae</taxon>
        <taxon>Papilionoideae</taxon>
        <taxon>50 kb inversion clade</taxon>
        <taxon>NPAAA clade</taxon>
        <taxon>indigoferoid/millettioid clade</taxon>
        <taxon>Phaseoleae</taxon>
        <taxon>Canavalia</taxon>
    </lineage>
</organism>
<comment type="caution">
    <text evidence="2">The sequence shown here is derived from an EMBL/GenBank/DDBJ whole genome shotgun (WGS) entry which is preliminary data.</text>
</comment>
<proteinExistence type="predicted"/>
<accession>A0AAN9QJW5</accession>